<organism evidence="4 5">
    <name type="scientific">Tritrichomonas foetus</name>
    <dbReference type="NCBI Taxonomy" id="1144522"/>
    <lineage>
        <taxon>Eukaryota</taxon>
        <taxon>Metamonada</taxon>
        <taxon>Parabasalia</taxon>
        <taxon>Tritrichomonadida</taxon>
        <taxon>Tritrichomonadidae</taxon>
        <taxon>Tritrichomonas</taxon>
    </lineage>
</organism>
<evidence type="ECO:0000313" key="3">
    <source>
        <dbReference type="EMBL" id="ARM19874.1"/>
    </source>
</evidence>
<dbReference type="GeneID" id="94837203"/>
<protein>
    <submittedName>
        <fullName evidence="4">Uncharacterized protein</fullName>
    </submittedName>
</protein>
<feature type="region of interest" description="Disordered" evidence="1">
    <location>
        <begin position="140"/>
        <end position="163"/>
    </location>
</feature>
<dbReference type="EMBL" id="MLAK01000652">
    <property type="protein sequence ID" value="OHT08981.1"/>
    <property type="molecule type" value="Genomic_DNA"/>
</dbReference>
<proteinExistence type="predicted"/>
<dbReference type="VEuPathDB" id="TrichDB:TRFO_22326"/>
<reference evidence="3" key="1">
    <citation type="submission" date="2016-07" db="EMBL/GenBank/DDBJ databases">
        <authorList>
            <person name="Rosa I.A."/>
            <person name="Brigido M.C."/>
            <person name="Santos E.O."/>
            <person name="Almeida L.G.P."/>
            <person name="Zingalli R.B."/>
            <person name="Vasconcelos A.T.R."/>
            <person name="Souza W."/>
            <person name="Benchimol M."/>
        </authorList>
    </citation>
    <scope>NUCLEOTIDE SEQUENCE</scope>
    <source>
        <strain evidence="3">22326</strain>
    </source>
</reference>
<evidence type="ECO:0000256" key="2">
    <source>
        <dbReference type="SAM" id="SignalP"/>
    </source>
</evidence>
<dbReference type="AlphaFoldDB" id="A0A1J4KI19"/>
<evidence type="ECO:0000256" key="1">
    <source>
        <dbReference type="SAM" id="MobiDB-lite"/>
    </source>
</evidence>
<feature type="signal peptide" evidence="2">
    <location>
        <begin position="1"/>
        <end position="20"/>
    </location>
</feature>
<keyword evidence="2" id="KW-0732">Signal</keyword>
<keyword evidence="5" id="KW-1185">Reference proteome</keyword>
<feature type="chain" id="PRO_5013498018" evidence="2">
    <location>
        <begin position="21"/>
        <end position="183"/>
    </location>
</feature>
<evidence type="ECO:0000313" key="5">
    <source>
        <dbReference type="Proteomes" id="UP000179807"/>
    </source>
</evidence>
<accession>A0A1J4KI19</accession>
<reference evidence="3" key="3">
    <citation type="journal article" date="2017" name="Biol. Cell">
        <title>The costa of trichomonads: A complex macromolecular cytoskeleton structure made of uncommon proteins.</title>
        <authorList>
            <person name="de Andrade Rosa I."/>
            <person name="Brigido M.C."/>
            <person name="de Oliveira Santos E."/>
            <person name="Gonzaga L."/>
            <person name="Zingali R.B."/>
            <person name="de Vasconcelos A.T."/>
            <person name="de Souza W."/>
            <person name="Benchimol M."/>
        </authorList>
    </citation>
    <scope>NUCLEOTIDE SEQUENCE</scope>
    <source>
        <strain evidence="3">22326</strain>
    </source>
</reference>
<reference evidence="4 5" key="2">
    <citation type="submission" date="2016-10" db="EMBL/GenBank/DDBJ databases">
        <authorList>
            <person name="Benchimol M."/>
            <person name="Almeida L.G."/>
            <person name="Vasconcelos A.T."/>
            <person name="Perreira-Neves A."/>
            <person name="Rosa I.A."/>
            <person name="Tasca T."/>
            <person name="Bogo M.R."/>
            <person name="de Souza W."/>
        </authorList>
    </citation>
    <scope>NUCLEOTIDE SEQUENCE [LARGE SCALE GENOMIC DNA]</scope>
    <source>
        <strain evidence="4 5">K</strain>
    </source>
</reference>
<name>A0A1J4KI19_9EUKA</name>
<dbReference type="Proteomes" id="UP000179807">
    <property type="component" value="Unassembled WGS sequence"/>
</dbReference>
<dbReference type="RefSeq" id="XP_068362117.1">
    <property type="nucleotide sequence ID" value="XM_068502499.1"/>
</dbReference>
<dbReference type="EMBL" id="KX579642">
    <property type="protein sequence ID" value="ARM19874.1"/>
    <property type="molecule type" value="Genomic_DNA"/>
</dbReference>
<evidence type="ECO:0000313" key="4">
    <source>
        <dbReference type="EMBL" id="OHT08981.1"/>
    </source>
</evidence>
<gene>
    <name evidence="4" type="ORF">TRFO_22326</name>
</gene>
<sequence>MTSFIHLFFHIMSCSFCTSGIGYSRTTPSPPPYQAPLIDGTTEAILELRRQCKGCDHAMAQKAKGRLHWSNIPSGADFQREFDRKYPALSGYGSQVEYSEFPYRCHAPPPQRPQSSLLSYSNLPPARFPQQSYVQPSRVSLQNVSSSYSSHHHHRRSHHDDEDARIKRALQHIDHASRILEKY</sequence>